<evidence type="ECO:0000256" key="7">
    <source>
        <dbReference type="ARBA" id="ARBA00022840"/>
    </source>
</evidence>
<evidence type="ECO:0000256" key="12">
    <source>
        <dbReference type="ARBA" id="ARBA00034808"/>
    </source>
</evidence>
<keyword evidence="8" id="KW-0238">DNA-binding</keyword>
<dbReference type="PROSITE" id="PS51217">
    <property type="entry name" value="UVRD_HELICASE_CTER"/>
    <property type="match status" value="1"/>
</dbReference>
<dbReference type="GO" id="GO:0000725">
    <property type="term" value="P:recombinational repair"/>
    <property type="evidence" value="ECO:0007669"/>
    <property type="project" value="TreeGrafter"/>
</dbReference>
<evidence type="ECO:0000313" key="17">
    <source>
        <dbReference type="EMBL" id="GGD82776.1"/>
    </source>
</evidence>
<reference evidence="17" key="2">
    <citation type="submission" date="2020-09" db="EMBL/GenBank/DDBJ databases">
        <authorList>
            <person name="Sun Q."/>
            <person name="Zhou Y."/>
        </authorList>
    </citation>
    <scope>NUCLEOTIDE SEQUENCE</scope>
    <source>
        <strain evidence="17">CGMCC 1.15958</strain>
    </source>
</reference>
<dbReference type="Gene3D" id="3.90.320.10">
    <property type="match status" value="1"/>
</dbReference>
<reference evidence="17" key="1">
    <citation type="journal article" date="2014" name="Int. J. Syst. Evol. Microbiol.">
        <title>Complete genome sequence of Corynebacterium casei LMG S-19264T (=DSM 44701T), isolated from a smear-ripened cheese.</title>
        <authorList>
            <consortium name="US DOE Joint Genome Institute (JGI-PGF)"/>
            <person name="Walter F."/>
            <person name="Albersmeier A."/>
            <person name="Kalinowski J."/>
            <person name="Ruckert C."/>
        </authorList>
    </citation>
    <scope>NUCLEOTIDE SEQUENCE</scope>
    <source>
        <strain evidence="17">CGMCC 1.15958</strain>
    </source>
</reference>
<evidence type="ECO:0000256" key="8">
    <source>
        <dbReference type="ARBA" id="ARBA00023125"/>
    </source>
</evidence>
<evidence type="ECO:0000256" key="14">
    <source>
        <dbReference type="PROSITE-ProRule" id="PRU00560"/>
    </source>
</evidence>
<keyword evidence="2 14" id="KW-0547">Nucleotide-binding</keyword>
<evidence type="ECO:0000256" key="5">
    <source>
        <dbReference type="ARBA" id="ARBA00022806"/>
    </source>
</evidence>
<comment type="catalytic activity">
    <reaction evidence="11">
        <text>Couples ATP hydrolysis with the unwinding of duplex DNA by translocating in the 3'-5' direction.</text>
        <dbReference type="EC" id="5.6.2.4"/>
    </reaction>
</comment>
<keyword evidence="6" id="KW-0269">Exonuclease</keyword>
<dbReference type="GO" id="GO:0005524">
    <property type="term" value="F:ATP binding"/>
    <property type="evidence" value="ECO:0007669"/>
    <property type="project" value="UniProtKB-UniRule"/>
</dbReference>
<dbReference type="RefSeq" id="WP_188771380.1">
    <property type="nucleotide sequence ID" value="NZ_BMKK01000021.1"/>
</dbReference>
<dbReference type="InterPro" id="IPR011604">
    <property type="entry name" value="PDDEXK-like_dom_sf"/>
</dbReference>
<accession>A0A917DZ97</accession>
<dbReference type="Pfam" id="PF00580">
    <property type="entry name" value="UvrD-helicase"/>
    <property type="match status" value="1"/>
</dbReference>
<keyword evidence="18" id="KW-1185">Reference proteome</keyword>
<dbReference type="PANTHER" id="PTHR11070:SF67">
    <property type="entry name" value="DNA 3'-5' HELICASE"/>
    <property type="match status" value="1"/>
</dbReference>
<dbReference type="InterPro" id="IPR000212">
    <property type="entry name" value="DNA_helicase_UvrD/REP"/>
</dbReference>
<evidence type="ECO:0000259" key="16">
    <source>
        <dbReference type="PROSITE" id="PS51217"/>
    </source>
</evidence>
<dbReference type="EC" id="5.6.2.4" evidence="12"/>
<gene>
    <name evidence="17" type="ORF">GCM10011514_53580</name>
</gene>
<name>A0A917DZ97_9BACT</name>
<evidence type="ECO:0000256" key="4">
    <source>
        <dbReference type="ARBA" id="ARBA00022801"/>
    </source>
</evidence>
<keyword evidence="4 14" id="KW-0378">Hydrolase</keyword>
<dbReference type="Pfam" id="PF13361">
    <property type="entry name" value="UvrD_C"/>
    <property type="match status" value="2"/>
</dbReference>
<sequence>MSKFNVYSSSAGSGKTFTLTKEYLKLALGSDKSYYYKRILAITFTNDAASEMKERILAALKEIADLKGFNEKSKFWGMFRMIADDLRLPDDIIQQRAGAVFSHIIQEYSDFAVKTIDSFVNQLVNAFTEDLGLPYNYEIVLDSNTVMTEAVERLIEKAGVDEYQDVTRILERFIEEKVSDGKTWNFVTEELAKFGNHLINDQFYSSLIKLDNLDSKDFWSISNNIYSYLKWFEETITALAERAIQYIENQGLSVDDFTQKNKGIGGYFYNMREDFEDEYFRKKDKSPNSYHWAAINEDKWYGAKAPTPIKVAIDSIKEDLTAIFNEMQDFRAEHLAKYTLFTLLKPNLRKLSLLKKIKKEFDEVLEDKNQVYISEFNRKILKIILSEPVPFIYERIGERYNHLLVDEFQDTSDMQFYNLLPLIENSLANNHFNLIVGDAKQAIYRWRGGKMELIVHLFNKKVERLMNNPLIQDFQIEQFLTISEYIESKNLTTNYRSSREIIEFNNRFFETVLGDYGQIYKFLPEVYADFVQVIPENAKMGGHVQIEFLDYVKDEDLMLGRTVELIEKVLAEGYSMGDIAILCRKNKESAEIANFLTEANYNIISRDSLLLKNSAIVRLLVAFMRVVNQPDNRLAKSEVAYLFYQTILGQIPDNKANDLISEAVDTPQIADFYLLFAQHGFTLDSINLNKAGIYELAEKIIHVFQLFERTDRKSYLFRFLDVVLNYSLKESNHLQDFLKFWDEKKDSSALSVKSPSEQDAITITTIHRSKGLEYPIVIIPYAHWDVRPNHYSELWADLDIVDYEEFMCEKDGEVAKLQSAPIKINAMLEMTDLGGQYASELEAIFLENLNMLYVAFTRAVDKLFVLSGKNYHQKIQGVGDLMYGFLAAAELYKPEQSVYEVSQGHFIKKEQPAPEERDIIFLPKVVSEDRSDKLRLRRISEKIFDPETLDKTKDRVNKLHEAFVKIKTRKDIPRAIQLLEFEGVVSPKESDEIIESVERIISLPELKSLFEEGLQVDNQREILLNGVDAQCPDRVVMKDGIVHIIDYKTGTSKDQNKHEKNARQVRNYGKLYRQMGYENIEMMLVYLETSEVVRVA</sequence>
<dbReference type="InterPro" id="IPR027417">
    <property type="entry name" value="P-loop_NTPase"/>
</dbReference>
<dbReference type="InterPro" id="IPR014016">
    <property type="entry name" value="UvrD-like_ATP-bd"/>
</dbReference>
<evidence type="ECO:0000313" key="18">
    <source>
        <dbReference type="Proteomes" id="UP000609064"/>
    </source>
</evidence>
<dbReference type="Proteomes" id="UP000609064">
    <property type="component" value="Unassembled WGS sequence"/>
</dbReference>
<dbReference type="GO" id="GO:0043138">
    <property type="term" value="F:3'-5' DNA helicase activity"/>
    <property type="evidence" value="ECO:0007669"/>
    <property type="project" value="UniProtKB-EC"/>
</dbReference>
<keyword evidence="9" id="KW-0234">DNA repair</keyword>
<keyword evidence="10" id="KW-0413">Isomerase</keyword>
<protein>
    <recommendedName>
        <fullName evidence="12">DNA 3'-5' helicase</fullName>
        <ecNumber evidence="12">5.6.2.4</ecNumber>
    </recommendedName>
</protein>
<dbReference type="GO" id="GO:0003677">
    <property type="term" value="F:DNA binding"/>
    <property type="evidence" value="ECO:0007669"/>
    <property type="project" value="UniProtKB-KW"/>
</dbReference>
<dbReference type="Gene3D" id="3.40.50.300">
    <property type="entry name" value="P-loop containing nucleotide triphosphate hydrolases"/>
    <property type="match status" value="4"/>
</dbReference>
<evidence type="ECO:0000256" key="9">
    <source>
        <dbReference type="ARBA" id="ARBA00023204"/>
    </source>
</evidence>
<dbReference type="AlphaFoldDB" id="A0A917DZ97"/>
<dbReference type="SUPFAM" id="SSF52540">
    <property type="entry name" value="P-loop containing nucleoside triphosphate hydrolases"/>
    <property type="match status" value="1"/>
</dbReference>
<keyword evidence="5 14" id="KW-0347">Helicase</keyword>
<dbReference type="PANTHER" id="PTHR11070">
    <property type="entry name" value="UVRD / RECB / PCRA DNA HELICASE FAMILY MEMBER"/>
    <property type="match status" value="1"/>
</dbReference>
<evidence type="ECO:0000256" key="1">
    <source>
        <dbReference type="ARBA" id="ARBA00022722"/>
    </source>
</evidence>
<dbReference type="GO" id="GO:0004527">
    <property type="term" value="F:exonuclease activity"/>
    <property type="evidence" value="ECO:0007669"/>
    <property type="project" value="UniProtKB-KW"/>
</dbReference>
<keyword evidence="3" id="KW-0227">DNA damage</keyword>
<evidence type="ECO:0000256" key="2">
    <source>
        <dbReference type="ARBA" id="ARBA00022741"/>
    </source>
</evidence>
<evidence type="ECO:0000259" key="15">
    <source>
        <dbReference type="PROSITE" id="PS51198"/>
    </source>
</evidence>
<evidence type="ECO:0000256" key="11">
    <source>
        <dbReference type="ARBA" id="ARBA00034617"/>
    </source>
</evidence>
<dbReference type="PROSITE" id="PS51198">
    <property type="entry name" value="UVRD_HELICASE_ATP_BIND"/>
    <property type="match status" value="1"/>
</dbReference>
<evidence type="ECO:0000256" key="3">
    <source>
        <dbReference type="ARBA" id="ARBA00022763"/>
    </source>
</evidence>
<dbReference type="EMBL" id="BMKK01000021">
    <property type="protein sequence ID" value="GGD82776.1"/>
    <property type="molecule type" value="Genomic_DNA"/>
</dbReference>
<feature type="binding site" evidence="14">
    <location>
        <begin position="9"/>
        <end position="16"/>
    </location>
    <ligand>
        <name>ATP</name>
        <dbReference type="ChEBI" id="CHEBI:30616"/>
    </ligand>
</feature>
<organism evidence="17 18">
    <name type="scientific">Emticicia aquatilis</name>
    <dbReference type="NCBI Taxonomy" id="1537369"/>
    <lineage>
        <taxon>Bacteria</taxon>
        <taxon>Pseudomonadati</taxon>
        <taxon>Bacteroidota</taxon>
        <taxon>Cytophagia</taxon>
        <taxon>Cytophagales</taxon>
        <taxon>Leadbetterellaceae</taxon>
        <taxon>Emticicia</taxon>
    </lineage>
</organism>
<proteinExistence type="predicted"/>
<evidence type="ECO:0000256" key="10">
    <source>
        <dbReference type="ARBA" id="ARBA00023235"/>
    </source>
</evidence>
<evidence type="ECO:0000256" key="13">
    <source>
        <dbReference type="ARBA" id="ARBA00048988"/>
    </source>
</evidence>
<evidence type="ECO:0000256" key="6">
    <source>
        <dbReference type="ARBA" id="ARBA00022839"/>
    </source>
</evidence>
<comment type="catalytic activity">
    <reaction evidence="13">
        <text>ATP + H2O = ADP + phosphate + H(+)</text>
        <dbReference type="Rhea" id="RHEA:13065"/>
        <dbReference type="ChEBI" id="CHEBI:15377"/>
        <dbReference type="ChEBI" id="CHEBI:15378"/>
        <dbReference type="ChEBI" id="CHEBI:30616"/>
        <dbReference type="ChEBI" id="CHEBI:43474"/>
        <dbReference type="ChEBI" id="CHEBI:456216"/>
        <dbReference type="EC" id="5.6.2.4"/>
    </reaction>
</comment>
<keyword evidence="1" id="KW-0540">Nuclease</keyword>
<feature type="domain" description="UvrD-like helicase C-terminal" evidence="16">
    <location>
        <begin position="499"/>
        <end position="771"/>
    </location>
</feature>
<keyword evidence="7 14" id="KW-0067">ATP-binding</keyword>
<dbReference type="InterPro" id="IPR014017">
    <property type="entry name" value="DNA_helicase_UvrD-like_C"/>
</dbReference>
<feature type="domain" description="UvrD-like helicase ATP-binding" evidence="15">
    <location>
        <begin position="1"/>
        <end position="498"/>
    </location>
</feature>
<dbReference type="GO" id="GO:0005829">
    <property type="term" value="C:cytosol"/>
    <property type="evidence" value="ECO:0007669"/>
    <property type="project" value="TreeGrafter"/>
</dbReference>
<comment type="caution">
    <text evidence="17">The sequence shown here is derived from an EMBL/GenBank/DDBJ whole genome shotgun (WGS) entry which is preliminary data.</text>
</comment>